<name>A0A9I9EIV0_CUCME</name>
<dbReference type="AlphaFoldDB" id="A0A9I9EIV0"/>
<reference evidence="1" key="1">
    <citation type="submission" date="2023-03" db="UniProtKB">
        <authorList>
            <consortium name="EnsemblPlants"/>
        </authorList>
    </citation>
    <scope>IDENTIFICATION</scope>
</reference>
<evidence type="ECO:0000313" key="1">
    <source>
        <dbReference type="EnsemblPlants" id="MELO3C034418.2.1"/>
    </source>
</evidence>
<organism evidence="1">
    <name type="scientific">Cucumis melo</name>
    <name type="common">Muskmelon</name>
    <dbReference type="NCBI Taxonomy" id="3656"/>
    <lineage>
        <taxon>Eukaryota</taxon>
        <taxon>Viridiplantae</taxon>
        <taxon>Streptophyta</taxon>
        <taxon>Embryophyta</taxon>
        <taxon>Tracheophyta</taxon>
        <taxon>Spermatophyta</taxon>
        <taxon>Magnoliopsida</taxon>
        <taxon>eudicotyledons</taxon>
        <taxon>Gunneridae</taxon>
        <taxon>Pentapetalae</taxon>
        <taxon>rosids</taxon>
        <taxon>fabids</taxon>
        <taxon>Cucurbitales</taxon>
        <taxon>Cucurbitaceae</taxon>
        <taxon>Benincaseae</taxon>
        <taxon>Cucumis</taxon>
    </lineage>
</organism>
<proteinExistence type="predicted"/>
<dbReference type="Gramene" id="MELO3C034418.2.1">
    <property type="protein sequence ID" value="MELO3C034418.2.1"/>
    <property type="gene ID" value="MELO3C034418.2"/>
</dbReference>
<dbReference type="EnsemblPlants" id="MELO3C034418.2.1">
    <property type="protein sequence ID" value="MELO3C034418.2.1"/>
    <property type="gene ID" value="MELO3C034418.2"/>
</dbReference>
<protein>
    <submittedName>
        <fullName evidence="1">Uncharacterized protein</fullName>
    </submittedName>
</protein>
<sequence length="181" mass="21255">MTRDRKAKENGSFSKKKCVDFPDKGKRGMFRMMIKRILQLSDEKRNLEDGKGETKANCGLIYHMMLDEIPNNSPDTGESESQVNERRFLVQGVVVRKMLMRRWWSVTPKSKNVTCVILARANPRLMKYFLLEDFRVRKKRSTRKDVIGQKMMRRGACEPKYYHVKVRDAKIVGEEEVCDKC</sequence>
<accession>A0A9I9EIV0</accession>